<feature type="compositionally biased region" description="Polar residues" evidence="1">
    <location>
        <begin position="299"/>
        <end position="308"/>
    </location>
</feature>
<feature type="compositionally biased region" description="Polar residues" evidence="1">
    <location>
        <begin position="355"/>
        <end position="384"/>
    </location>
</feature>
<dbReference type="Proteomes" id="UP001142393">
    <property type="component" value="Unassembled WGS sequence"/>
</dbReference>
<evidence type="ECO:0000313" key="2">
    <source>
        <dbReference type="EMBL" id="KAJ3738599.1"/>
    </source>
</evidence>
<dbReference type="AlphaFoldDB" id="A0A9W8NQ09"/>
<feature type="region of interest" description="Disordered" evidence="1">
    <location>
        <begin position="531"/>
        <end position="556"/>
    </location>
</feature>
<keyword evidence="3" id="KW-1185">Reference proteome</keyword>
<dbReference type="SUPFAM" id="SSF51445">
    <property type="entry name" value="(Trans)glycosidases"/>
    <property type="match status" value="1"/>
</dbReference>
<feature type="compositionally biased region" description="Polar residues" evidence="1">
    <location>
        <begin position="534"/>
        <end position="556"/>
    </location>
</feature>
<dbReference type="Gene3D" id="3.20.20.80">
    <property type="entry name" value="Glycosidases"/>
    <property type="match status" value="1"/>
</dbReference>
<gene>
    <name evidence="2" type="ORF">DFH05DRAFT_1547126</name>
</gene>
<organism evidence="2 3">
    <name type="scientific">Lentinula detonsa</name>
    <dbReference type="NCBI Taxonomy" id="2804962"/>
    <lineage>
        <taxon>Eukaryota</taxon>
        <taxon>Fungi</taxon>
        <taxon>Dikarya</taxon>
        <taxon>Basidiomycota</taxon>
        <taxon>Agaricomycotina</taxon>
        <taxon>Agaricomycetes</taxon>
        <taxon>Agaricomycetidae</taxon>
        <taxon>Agaricales</taxon>
        <taxon>Marasmiineae</taxon>
        <taxon>Omphalotaceae</taxon>
        <taxon>Lentinula</taxon>
    </lineage>
</organism>
<feature type="compositionally biased region" description="Low complexity" evidence="1">
    <location>
        <begin position="316"/>
        <end position="351"/>
    </location>
</feature>
<name>A0A9W8NQ09_9AGAR</name>
<reference evidence="2 3" key="1">
    <citation type="journal article" date="2023" name="Proc. Natl. Acad. Sci. U.S.A.">
        <title>A global phylogenomic analysis of the shiitake genus Lentinula.</title>
        <authorList>
            <person name="Sierra-Patev S."/>
            <person name="Min B."/>
            <person name="Naranjo-Ortiz M."/>
            <person name="Looney B."/>
            <person name="Konkel Z."/>
            <person name="Slot J.C."/>
            <person name="Sakamoto Y."/>
            <person name="Steenwyk J.L."/>
            <person name="Rokas A."/>
            <person name="Carro J."/>
            <person name="Camarero S."/>
            <person name="Ferreira P."/>
            <person name="Molpeceres G."/>
            <person name="Ruiz-Duenas F.J."/>
            <person name="Serrano A."/>
            <person name="Henrissat B."/>
            <person name="Drula E."/>
            <person name="Hughes K.W."/>
            <person name="Mata J.L."/>
            <person name="Ishikawa N.K."/>
            <person name="Vargas-Isla R."/>
            <person name="Ushijima S."/>
            <person name="Smith C.A."/>
            <person name="Donoghue J."/>
            <person name="Ahrendt S."/>
            <person name="Andreopoulos W."/>
            <person name="He G."/>
            <person name="LaButti K."/>
            <person name="Lipzen A."/>
            <person name="Ng V."/>
            <person name="Riley R."/>
            <person name="Sandor L."/>
            <person name="Barry K."/>
            <person name="Martinez A.T."/>
            <person name="Xiao Y."/>
            <person name="Gibbons J.G."/>
            <person name="Terashima K."/>
            <person name="Grigoriev I.V."/>
            <person name="Hibbett D."/>
        </authorList>
    </citation>
    <scope>NUCLEOTIDE SEQUENCE [LARGE SCALE GENOMIC DNA]</scope>
    <source>
        <strain evidence="2 3">TFB7810</strain>
    </source>
</reference>
<feature type="region of interest" description="Disordered" evidence="1">
    <location>
        <begin position="299"/>
        <end position="385"/>
    </location>
</feature>
<proteinExistence type="predicted"/>
<evidence type="ECO:0000313" key="3">
    <source>
        <dbReference type="Proteomes" id="UP001142393"/>
    </source>
</evidence>
<dbReference type="InterPro" id="IPR017853">
    <property type="entry name" value="GH"/>
</dbReference>
<feature type="region of interest" description="Disordered" evidence="1">
    <location>
        <begin position="224"/>
        <end position="250"/>
    </location>
</feature>
<accession>A0A9W8NQ09</accession>
<feature type="compositionally biased region" description="Polar residues" evidence="1">
    <location>
        <begin position="18"/>
        <end position="28"/>
    </location>
</feature>
<sequence>MLRRGKDSASADSADATRVTNSTTNSTKGPDPAPAVDQIKHDVFSPQFGRVGYGYGMANTNKLAMGQLSSNNIKLPVSALGSTETPTTSGEDPEQLASTTAAWVKQYGVDGIGYMNKADGNAEQWITDVTNALRAESPQGQYMLTHARRGSGTPWTSGAYVTVNTKVGGSIDRYNTQFYNQGASEYTTCDGLLTESSSNNPKPSVFEIQANGFELNKVVIGKPGSTGTGDASNGQTSTSTRAGYVSQAKGEGKRMDESLLCVDLRTPSTDPPTLAHLVALLLMLRLRPWVHLAASIATGTDDASPTSLGSPGGGVTAATAGASPTSSGSASATDHDSASASTTAPTDAGSDGSFVDNSSPASQTTDTNAAAPSTTAFNNGQRTPGSAARLQHLTTEPGYLDGNIQYWLLPSLSFPLAKPLLCAGGSQWPYDGLRFLWETPKVRPMNGSRCCIGISPFFSCPKNDVSPRARSGQELPRIFRRSLHNFMAMSTYEGRGLSVYRRAREYYGKLGVEKGGRDEENAFANAFDVRKSPSQDSAWRSVQSNGQDDISAQDVS</sequence>
<dbReference type="EMBL" id="JANVFU010000026">
    <property type="protein sequence ID" value="KAJ3738599.1"/>
    <property type="molecule type" value="Genomic_DNA"/>
</dbReference>
<feature type="region of interest" description="Disordered" evidence="1">
    <location>
        <begin position="1"/>
        <end position="37"/>
    </location>
</feature>
<protein>
    <submittedName>
        <fullName evidence="2">Uncharacterized protein</fullName>
    </submittedName>
</protein>
<evidence type="ECO:0000256" key="1">
    <source>
        <dbReference type="SAM" id="MobiDB-lite"/>
    </source>
</evidence>
<comment type="caution">
    <text evidence="2">The sequence shown here is derived from an EMBL/GenBank/DDBJ whole genome shotgun (WGS) entry which is preliminary data.</text>
</comment>
<feature type="compositionally biased region" description="Polar residues" evidence="1">
    <location>
        <begin position="228"/>
        <end position="241"/>
    </location>
</feature>